<comment type="caution">
    <text evidence="2">The sequence shown here is derived from an EMBL/GenBank/DDBJ whole genome shotgun (WGS) entry which is preliminary data.</text>
</comment>
<feature type="non-terminal residue" evidence="2">
    <location>
        <position position="1"/>
    </location>
</feature>
<dbReference type="RefSeq" id="WP_183143853.1">
    <property type="nucleotide sequence ID" value="NZ_RBTN01000310.1"/>
</dbReference>
<sequence>QHWHIHLSKKTKNGRKTINYLGHYLKKPPISGSRLAHYTSGATLSFTCLDHRTKTYQQETLSQTDMLRRVVQ</sequence>
<name>A0AB74BBR8_PSESS</name>
<dbReference type="GO" id="GO:0006313">
    <property type="term" value="P:DNA transposition"/>
    <property type="evidence" value="ECO:0007669"/>
    <property type="project" value="InterPro"/>
</dbReference>
<feature type="domain" description="Transposase IS801/IS1294" evidence="1">
    <location>
        <begin position="1"/>
        <end position="72"/>
    </location>
</feature>
<feature type="non-terminal residue" evidence="2">
    <location>
        <position position="72"/>
    </location>
</feature>
<dbReference type="AlphaFoldDB" id="A0AB74BBR8"/>
<organism evidence="2 3">
    <name type="scientific">Pseudomonas savastanoi pv. nerii</name>
    <dbReference type="NCBI Taxonomy" id="360921"/>
    <lineage>
        <taxon>Bacteria</taxon>
        <taxon>Pseudomonadati</taxon>
        <taxon>Pseudomonadota</taxon>
        <taxon>Gammaproteobacteria</taxon>
        <taxon>Pseudomonadales</taxon>
        <taxon>Pseudomonadaceae</taxon>
        <taxon>Pseudomonas</taxon>
    </lineage>
</organism>
<reference evidence="2 3" key="1">
    <citation type="submission" date="2018-08" db="EMBL/GenBank/DDBJ databases">
        <title>Recombination of ecologically and evolutionarily significant loci maintains genetic cohesion in the Pseudomonas syringae species complex.</title>
        <authorList>
            <person name="Dillon M."/>
            <person name="Thakur S."/>
            <person name="Almeida R.N.D."/>
            <person name="Weir B.S."/>
            <person name="Guttman D.S."/>
        </authorList>
    </citation>
    <scope>NUCLEOTIDE SEQUENCE [LARGE SCALE GENOMIC DNA]</scope>
    <source>
        <strain evidence="2 3">ICMP 13786</strain>
    </source>
</reference>
<evidence type="ECO:0000313" key="2">
    <source>
        <dbReference type="EMBL" id="RMT69341.1"/>
    </source>
</evidence>
<dbReference type="EMBL" id="RBTN01000310">
    <property type="protein sequence ID" value="RMT69341.1"/>
    <property type="molecule type" value="Genomic_DNA"/>
</dbReference>
<accession>A0AB74BBR8</accession>
<dbReference type="Proteomes" id="UP000268636">
    <property type="component" value="Unassembled WGS sequence"/>
</dbReference>
<gene>
    <name evidence="2" type="ORF">ALP42_05164</name>
</gene>
<proteinExistence type="predicted"/>
<dbReference type="GO" id="GO:0003677">
    <property type="term" value="F:DNA binding"/>
    <property type="evidence" value="ECO:0007669"/>
    <property type="project" value="InterPro"/>
</dbReference>
<dbReference type="GO" id="GO:0004803">
    <property type="term" value="F:transposase activity"/>
    <property type="evidence" value="ECO:0007669"/>
    <property type="project" value="InterPro"/>
</dbReference>
<dbReference type="Pfam" id="PF04986">
    <property type="entry name" value="Y2_Tnp"/>
    <property type="match status" value="1"/>
</dbReference>
<evidence type="ECO:0000313" key="3">
    <source>
        <dbReference type="Proteomes" id="UP000268636"/>
    </source>
</evidence>
<dbReference type="InterPro" id="IPR007069">
    <property type="entry name" value="Transposase_32"/>
</dbReference>
<evidence type="ECO:0000259" key="1">
    <source>
        <dbReference type="Pfam" id="PF04986"/>
    </source>
</evidence>
<protein>
    <submittedName>
        <fullName evidence="2">ISPsy3, transposase</fullName>
    </submittedName>
</protein>